<evidence type="ECO:0000256" key="1">
    <source>
        <dbReference type="ARBA" id="ARBA00022741"/>
    </source>
</evidence>
<feature type="coiled-coil region" evidence="3">
    <location>
        <begin position="447"/>
        <end position="474"/>
    </location>
</feature>
<sequence>MEKIRNILLIGNAGKGKSTLANVITGTNEFEENTNRIRGTEKPKSTEFEHEGIKYRIIDTVGIADSSKSTGEILSKLEDKTDIISEGLNQILFVTSGRFTQEEVEAFNLLSKAIFDDQVTDFTTIVCTNFAKFEDKETCEKDRKTFREATKGLSKQLADTMIIYVDNPPIEGRYRSIAEGSREESRKIVLTHLETCQKVYRPELLVKYSKMIDEFNLIINGSNEAIINVDFHLNNSINYLKEFVIQREEIIEKVEKQKEKLNEDMKQRFNTNTLGHAAMLGGNALAISGIWFPPVFIPGFIISTGGWLSVAGSDSVAIFKENEAYRLFEECLVNDKKKSKLLENSQVELKEAIGKFKEVRSRFEDSVYAEQNIDRKKIDVIKNVLKKILGEEMETGVSLKSDEKIEHSTGSKAVRAAVEAFCKLVPSPLSFYCIYRDHKEIDDRTSLKDMEKIIENWRKELEDLKGKEQQLNKEYEVISLCREEIAKLL</sequence>
<dbReference type="Pfam" id="PF04548">
    <property type="entry name" value="AIG1"/>
    <property type="match status" value="1"/>
</dbReference>
<dbReference type="OrthoDB" id="8954335at2759"/>
<dbReference type="AlphaFoldDB" id="A0A9N9BN19"/>
<keyword evidence="2" id="KW-0342">GTP-binding</keyword>
<evidence type="ECO:0000256" key="2">
    <source>
        <dbReference type="ARBA" id="ARBA00023134"/>
    </source>
</evidence>
<feature type="coiled-coil region" evidence="3">
    <location>
        <begin position="240"/>
        <end position="271"/>
    </location>
</feature>
<feature type="domain" description="AIG1-type G" evidence="4">
    <location>
        <begin position="5"/>
        <end position="137"/>
    </location>
</feature>
<accession>A0A9N9BN19</accession>
<dbReference type="InterPro" id="IPR006703">
    <property type="entry name" value="G_AIG1"/>
</dbReference>
<evidence type="ECO:0000313" key="6">
    <source>
        <dbReference type="Proteomes" id="UP000789759"/>
    </source>
</evidence>
<proteinExistence type="predicted"/>
<dbReference type="PANTHER" id="PTHR10903:SF184">
    <property type="entry name" value="GTP-BINDING PROTEIN A"/>
    <property type="match status" value="1"/>
</dbReference>
<dbReference type="SUPFAM" id="SSF52540">
    <property type="entry name" value="P-loop containing nucleoside triphosphate hydrolases"/>
    <property type="match status" value="1"/>
</dbReference>
<keyword evidence="1" id="KW-0547">Nucleotide-binding</keyword>
<dbReference type="Gene3D" id="3.40.50.300">
    <property type="entry name" value="P-loop containing nucleotide triphosphate hydrolases"/>
    <property type="match status" value="1"/>
</dbReference>
<name>A0A9N9BN19_9GLOM</name>
<dbReference type="InterPro" id="IPR027417">
    <property type="entry name" value="P-loop_NTPase"/>
</dbReference>
<dbReference type="GO" id="GO:0005525">
    <property type="term" value="F:GTP binding"/>
    <property type="evidence" value="ECO:0007669"/>
    <property type="project" value="UniProtKB-KW"/>
</dbReference>
<dbReference type="EMBL" id="CAJVQA010003246">
    <property type="protein sequence ID" value="CAG8570141.1"/>
    <property type="molecule type" value="Genomic_DNA"/>
</dbReference>
<evidence type="ECO:0000259" key="4">
    <source>
        <dbReference type="Pfam" id="PF04548"/>
    </source>
</evidence>
<evidence type="ECO:0000256" key="3">
    <source>
        <dbReference type="SAM" id="Coils"/>
    </source>
</evidence>
<keyword evidence="3" id="KW-0175">Coiled coil</keyword>
<protein>
    <submittedName>
        <fullName evidence="5">20448_t:CDS:1</fullName>
    </submittedName>
</protein>
<dbReference type="PANTHER" id="PTHR10903">
    <property type="entry name" value="GTPASE, IMAP FAMILY MEMBER-RELATED"/>
    <property type="match status" value="1"/>
</dbReference>
<comment type="caution">
    <text evidence="5">The sequence shown here is derived from an EMBL/GenBank/DDBJ whole genome shotgun (WGS) entry which is preliminary data.</text>
</comment>
<gene>
    <name evidence="5" type="ORF">CPELLU_LOCUS5613</name>
</gene>
<keyword evidence="6" id="KW-1185">Reference proteome</keyword>
<dbReference type="InterPro" id="IPR045058">
    <property type="entry name" value="GIMA/IAN/Toc"/>
</dbReference>
<reference evidence="5" key="1">
    <citation type="submission" date="2021-06" db="EMBL/GenBank/DDBJ databases">
        <authorList>
            <person name="Kallberg Y."/>
            <person name="Tangrot J."/>
            <person name="Rosling A."/>
        </authorList>
    </citation>
    <scope>NUCLEOTIDE SEQUENCE</scope>
    <source>
        <strain evidence="5">FL966</strain>
    </source>
</reference>
<organism evidence="5 6">
    <name type="scientific">Cetraspora pellucida</name>
    <dbReference type="NCBI Taxonomy" id="1433469"/>
    <lineage>
        <taxon>Eukaryota</taxon>
        <taxon>Fungi</taxon>
        <taxon>Fungi incertae sedis</taxon>
        <taxon>Mucoromycota</taxon>
        <taxon>Glomeromycotina</taxon>
        <taxon>Glomeromycetes</taxon>
        <taxon>Diversisporales</taxon>
        <taxon>Gigasporaceae</taxon>
        <taxon>Cetraspora</taxon>
    </lineage>
</organism>
<evidence type="ECO:0000313" key="5">
    <source>
        <dbReference type="EMBL" id="CAG8570141.1"/>
    </source>
</evidence>
<dbReference type="Proteomes" id="UP000789759">
    <property type="component" value="Unassembled WGS sequence"/>
</dbReference>